<evidence type="ECO:0000256" key="2">
    <source>
        <dbReference type="SAM" id="SignalP"/>
    </source>
</evidence>
<dbReference type="InterPro" id="IPR054843">
    <property type="entry name" value="Slam_hemophilin_C"/>
</dbReference>
<dbReference type="NCBIfam" id="NF041636">
    <property type="entry name" value="slam_lipo"/>
    <property type="match status" value="1"/>
</dbReference>
<accession>A0A1A9RSN4</accession>
<feature type="signal peptide" evidence="2">
    <location>
        <begin position="1"/>
        <end position="22"/>
    </location>
</feature>
<dbReference type="Gene3D" id="2.40.160.90">
    <property type="match status" value="1"/>
</dbReference>
<dbReference type="RefSeq" id="WP_064105329.1">
    <property type="nucleotide sequence ID" value="NZ_LXSH01000012.1"/>
</dbReference>
<dbReference type="GO" id="GO:0009279">
    <property type="term" value="C:cell outer membrane"/>
    <property type="evidence" value="ECO:0007669"/>
    <property type="project" value="UniProtKB-SubCell"/>
</dbReference>
<evidence type="ECO:0000256" key="1">
    <source>
        <dbReference type="ARBA" id="ARBA00004442"/>
    </source>
</evidence>
<sequence length="320" mass="34337">MSMRNQTLLAVLLCGVFGVAVAAPGIREYGGSSELDNVDPGMSEALPFGAGEAGLRFTSGNHWSTSINLEKGPVQHIRAKYNDRNKTPIPINGTDPYANVNGTRNPQYLTLRDVAPVIGWFYNPKLGQVWYENRHNNTEVYSVRQIANPAIPAAPKFGGLVIAKVPGMSEGNNVFFGEWAPRAGNPPQNSTDLNMADGKRTVWYVGDNPTQNMPVLSGATYNVLGVNKHTPGQNDFYTGVLTASYGAGKNELSGSISRPGDSVRFDGTNIRSNGTFDNGKADERITGRFYGSGAEALAGIVDRTGVDRDIAFGGKQIPPQ</sequence>
<reference evidence="4" key="1">
    <citation type="submission" date="2016-05" db="EMBL/GenBank/DDBJ databases">
        <title>Draft genome of Corynebacterium afermentans subsp. afermentans LCDC 88199T.</title>
        <authorList>
            <person name="Bernier A.-M."/>
            <person name="Bernard K."/>
        </authorList>
    </citation>
    <scope>NUCLEOTIDE SEQUENCE [LARGE SCALE GENOMIC DNA]</scope>
    <source>
        <strain evidence="4">NML120819</strain>
    </source>
</reference>
<evidence type="ECO:0000313" key="3">
    <source>
        <dbReference type="EMBL" id="OAM23520.1"/>
    </source>
</evidence>
<keyword evidence="2" id="KW-0732">Signal</keyword>
<name>A0A1A9RSN4_EIKCO</name>
<protein>
    <recommendedName>
        <fullName evidence="5">Transferrin-binding protein B C-lobe/N-lobe beta barrel domain-containing protein</fullName>
    </recommendedName>
</protein>
<comment type="caution">
    <text evidence="3">The sequence shown here is derived from an EMBL/GenBank/DDBJ whole genome shotgun (WGS) entry which is preliminary data.</text>
</comment>
<dbReference type="AlphaFoldDB" id="A0A1A9RSN4"/>
<gene>
    <name evidence="3" type="ORF">A7P89_03080</name>
</gene>
<evidence type="ECO:0008006" key="5">
    <source>
        <dbReference type="Google" id="ProtNLM"/>
    </source>
</evidence>
<proteinExistence type="predicted"/>
<dbReference type="EMBL" id="LXSH01000012">
    <property type="protein sequence ID" value="OAM23520.1"/>
    <property type="molecule type" value="Genomic_DNA"/>
</dbReference>
<organism evidence="3 4">
    <name type="scientific">Eikenella corrodens</name>
    <dbReference type="NCBI Taxonomy" id="539"/>
    <lineage>
        <taxon>Bacteria</taxon>
        <taxon>Pseudomonadati</taxon>
        <taxon>Pseudomonadota</taxon>
        <taxon>Betaproteobacteria</taxon>
        <taxon>Neisseriales</taxon>
        <taxon>Neisseriaceae</taxon>
        <taxon>Eikenella</taxon>
    </lineage>
</organism>
<dbReference type="InterPro" id="IPR011250">
    <property type="entry name" value="OMP/PagP_B-barrel"/>
</dbReference>
<dbReference type="Proteomes" id="UP000078103">
    <property type="component" value="Unassembled WGS sequence"/>
</dbReference>
<comment type="subcellular location">
    <subcellularLocation>
        <location evidence="1">Cell outer membrane</location>
    </subcellularLocation>
</comment>
<dbReference type="SUPFAM" id="SSF56925">
    <property type="entry name" value="OMPA-like"/>
    <property type="match status" value="1"/>
</dbReference>
<feature type="chain" id="PRO_5008396132" description="Transferrin-binding protein B C-lobe/N-lobe beta barrel domain-containing protein" evidence="2">
    <location>
        <begin position="23"/>
        <end position="320"/>
    </location>
</feature>
<evidence type="ECO:0000313" key="4">
    <source>
        <dbReference type="Proteomes" id="UP000078103"/>
    </source>
</evidence>